<dbReference type="KEGG" id="foc:113209316"/>
<sequence>MLAPVILVLAVAAWTGARAQGAESGCPARSSVEENDGWTGCMRANAPNCRNSGTEECWKHTCDCMDNTTRDTYDQYTEDGTCKEAFERCTQFDTSEACYRKCSTDYHKCICVCEMNRTGGAKGSTTETTRMDSNTEASPLSSTAKVTTLRSTHGDSTEVTIVKSTDEAATNIPSRYQGFDSNEPWIYVVPCVVVVVIVSFIAGLYMCVSRANRRRPQPDEPSEPQVNAVEGESSAKYWEAINFNFIDEADEDKILQPSDGLPSPLEVRETVAPVEGSGLLTIPVQHTVPYGALNT</sequence>
<organism evidence="4 5">
    <name type="scientific">Frankliniella occidentalis</name>
    <name type="common">Western flower thrips</name>
    <name type="synonym">Euthrips occidentalis</name>
    <dbReference type="NCBI Taxonomy" id="133901"/>
    <lineage>
        <taxon>Eukaryota</taxon>
        <taxon>Metazoa</taxon>
        <taxon>Ecdysozoa</taxon>
        <taxon>Arthropoda</taxon>
        <taxon>Hexapoda</taxon>
        <taxon>Insecta</taxon>
        <taxon>Pterygota</taxon>
        <taxon>Neoptera</taxon>
        <taxon>Paraneoptera</taxon>
        <taxon>Thysanoptera</taxon>
        <taxon>Terebrantia</taxon>
        <taxon>Thripoidea</taxon>
        <taxon>Thripidae</taxon>
        <taxon>Frankliniella</taxon>
    </lineage>
</organism>
<name>A0A6J1SP19_FRAOC</name>
<reference evidence="5" key="1">
    <citation type="submission" date="2025-08" db="UniProtKB">
        <authorList>
            <consortium name="RefSeq"/>
        </authorList>
    </citation>
    <scope>IDENTIFICATION</scope>
    <source>
        <tissue evidence="5">Whole organism</tissue>
    </source>
</reference>
<evidence type="ECO:0000256" key="1">
    <source>
        <dbReference type="SAM" id="MobiDB-lite"/>
    </source>
</evidence>
<keyword evidence="2" id="KW-0812">Transmembrane</keyword>
<keyword evidence="2" id="KW-0472">Membrane</keyword>
<dbReference type="GeneID" id="113209316"/>
<proteinExistence type="predicted"/>
<keyword evidence="4" id="KW-1185">Reference proteome</keyword>
<accession>A0A6J1SP19</accession>
<keyword evidence="3" id="KW-0732">Signal</keyword>
<feature type="transmembrane region" description="Helical" evidence="2">
    <location>
        <begin position="185"/>
        <end position="208"/>
    </location>
</feature>
<keyword evidence="2" id="KW-1133">Transmembrane helix</keyword>
<dbReference type="Proteomes" id="UP000504606">
    <property type="component" value="Unplaced"/>
</dbReference>
<dbReference type="RefSeq" id="XP_026282538.2">
    <property type="nucleotide sequence ID" value="XM_026426753.2"/>
</dbReference>
<evidence type="ECO:0000313" key="4">
    <source>
        <dbReference type="Proteomes" id="UP000504606"/>
    </source>
</evidence>
<protein>
    <submittedName>
        <fullName evidence="5">Uncharacterized protein LOC113209316</fullName>
    </submittedName>
</protein>
<evidence type="ECO:0000256" key="3">
    <source>
        <dbReference type="SAM" id="SignalP"/>
    </source>
</evidence>
<evidence type="ECO:0000256" key="2">
    <source>
        <dbReference type="SAM" id="Phobius"/>
    </source>
</evidence>
<feature type="signal peptide" evidence="3">
    <location>
        <begin position="1"/>
        <end position="19"/>
    </location>
</feature>
<dbReference type="AlphaFoldDB" id="A0A6J1SP19"/>
<feature type="region of interest" description="Disordered" evidence="1">
    <location>
        <begin position="121"/>
        <end position="140"/>
    </location>
</feature>
<gene>
    <name evidence="5" type="primary">LOC113209316</name>
</gene>
<feature type="compositionally biased region" description="Polar residues" evidence="1">
    <location>
        <begin position="123"/>
        <end position="140"/>
    </location>
</feature>
<feature type="chain" id="PRO_5038896841" evidence="3">
    <location>
        <begin position="20"/>
        <end position="295"/>
    </location>
</feature>
<evidence type="ECO:0000313" key="5">
    <source>
        <dbReference type="RefSeq" id="XP_026282538.2"/>
    </source>
</evidence>